<protein>
    <submittedName>
        <fullName evidence="2">Uncharacterized protein</fullName>
    </submittedName>
</protein>
<evidence type="ECO:0000256" key="1">
    <source>
        <dbReference type="SAM" id="MobiDB-lite"/>
    </source>
</evidence>
<dbReference type="AlphaFoldDB" id="A0A4R5Q963"/>
<keyword evidence="3" id="KW-1185">Reference proteome</keyword>
<reference evidence="2 3" key="1">
    <citation type="journal article" date="2016" name="J. Microbiol.">
        <title>Dankookia rubra gen. nov., sp. nov., an alphaproteobacterium isolated from sediment of a shallow stream.</title>
        <authorList>
            <person name="Kim W.H."/>
            <person name="Kim D.H."/>
            <person name="Kang K."/>
            <person name="Ahn T.Y."/>
        </authorList>
    </citation>
    <scope>NUCLEOTIDE SEQUENCE [LARGE SCALE GENOMIC DNA]</scope>
    <source>
        <strain evidence="2 3">JCM30602</strain>
    </source>
</reference>
<evidence type="ECO:0000313" key="3">
    <source>
        <dbReference type="Proteomes" id="UP000295096"/>
    </source>
</evidence>
<sequence length="104" mass="11454">MTQAFWLTPGRQPHSESCSPVSQSVMVDHVVCPLRPSRKKTSEPAPPVRKFEPRPPSRTSSPLPPFAASSPPRRLMKSLLAVPITTSLSAVPRCWYCRCCTGPL</sequence>
<name>A0A4R5Q963_9PROT</name>
<dbReference type="EMBL" id="SMSJ01000102">
    <property type="protein sequence ID" value="TDH58687.1"/>
    <property type="molecule type" value="Genomic_DNA"/>
</dbReference>
<feature type="region of interest" description="Disordered" evidence="1">
    <location>
        <begin position="1"/>
        <end position="22"/>
    </location>
</feature>
<organism evidence="2 3">
    <name type="scientific">Dankookia rubra</name>
    <dbReference type="NCBI Taxonomy" id="1442381"/>
    <lineage>
        <taxon>Bacteria</taxon>
        <taxon>Pseudomonadati</taxon>
        <taxon>Pseudomonadota</taxon>
        <taxon>Alphaproteobacteria</taxon>
        <taxon>Acetobacterales</taxon>
        <taxon>Roseomonadaceae</taxon>
        <taxon>Dankookia</taxon>
    </lineage>
</organism>
<feature type="compositionally biased region" description="Low complexity" evidence="1">
    <location>
        <begin position="57"/>
        <end position="71"/>
    </location>
</feature>
<gene>
    <name evidence="2" type="ORF">E2C06_31310</name>
</gene>
<proteinExistence type="predicted"/>
<evidence type="ECO:0000313" key="2">
    <source>
        <dbReference type="EMBL" id="TDH58687.1"/>
    </source>
</evidence>
<accession>A0A4R5Q963</accession>
<comment type="caution">
    <text evidence="2">The sequence shown here is derived from an EMBL/GenBank/DDBJ whole genome shotgun (WGS) entry which is preliminary data.</text>
</comment>
<feature type="region of interest" description="Disordered" evidence="1">
    <location>
        <begin position="36"/>
        <end position="71"/>
    </location>
</feature>
<dbReference type="Proteomes" id="UP000295096">
    <property type="component" value="Unassembled WGS sequence"/>
</dbReference>